<dbReference type="HAMAP" id="MF_01571">
    <property type="entry name" value="Pro_tRNA_synth_type3"/>
    <property type="match status" value="1"/>
</dbReference>
<dbReference type="PRINTS" id="PR01046">
    <property type="entry name" value="TRNASYNTHPRO"/>
</dbReference>
<dbReference type="Pfam" id="PF00587">
    <property type="entry name" value="tRNA-synt_2b"/>
    <property type="match status" value="1"/>
</dbReference>
<dbReference type="InterPro" id="IPR004499">
    <property type="entry name" value="Pro-tRNA-ligase_IIa_arc-type"/>
</dbReference>
<dbReference type="SUPFAM" id="SSF64586">
    <property type="entry name" value="C-terminal domain of ProRS"/>
    <property type="match status" value="1"/>
</dbReference>
<dbReference type="VEuPathDB" id="GiardiaDB:SS50377_21590"/>
<sequence length="491" mass="55260">MSGKKEKTQKQNIRSGLETFNLPKSNFSDWYDAIMDAAEIVDRRYPVKGAPVLRPYGFFMHNAIMRKIEDDYAEQGIQQSLFPTLIPRSFLAKEAEHIKGFESECYWCDRGGLDALEEPLALRPTSETAIYSMFALWTRSFRDLPLKIHQTCSVFRFETKNTRPLIRVREIPWNEAHTAHATREEALAQMKIYWEVYLSVFEAMGFYGQKLVRAPWDKFAGAEHTEVLDVVMPCGKVLQTAGIHFLGQKFAKVFNIKFIDQNNTQQFAEMTCAGISTRALACALSVHGDQKGLMLPSLIAMYQVVLVPCGKYGDDLVLKMKEIQQTLKAAGIRSFFDDSKKSMGEKIFHWEMKGVPLRIELGPRDLESGDFVAICRDTGKDGKQVFKVQDIAAVARDQLAQYDSRLRAAGRAFATERCATCRTLAEAQAAVPSGFARVPLAELEQSLEEAFKKLVVGAEIRGYDPEAACEGELCVVTGAPAKFWCFVARAY</sequence>
<evidence type="ECO:0000313" key="12">
    <source>
        <dbReference type="EMBL" id="KAH0576064.1"/>
    </source>
</evidence>
<dbReference type="FunFam" id="3.30.930.10:FF:000037">
    <property type="entry name" value="Proline--tRNA ligase"/>
    <property type="match status" value="1"/>
</dbReference>
<dbReference type="EMBL" id="KI546084">
    <property type="protein sequence ID" value="EST46145.1"/>
    <property type="molecule type" value="Genomic_DNA"/>
</dbReference>
<reference evidence="11" key="2">
    <citation type="submission" date="2020-12" db="EMBL/GenBank/DDBJ databases">
        <title>New Spironucleus salmonicida genome in near-complete chromosomes.</title>
        <authorList>
            <person name="Xu F."/>
            <person name="Kurt Z."/>
            <person name="Jimenez-Gonzalez A."/>
            <person name="Astvaldsson A."/>
            <person name="Andersson J.O."/>
            <person name="Svard S.G."/>
        </authorList>
    </citation>
    <scope>NUCLEOTIDE SEQUENCE</scope>
    <source>
        <strain evidence="11">ATCC 50377</strain>
    </source>
</reference>
<dbReference type="PANTHER" id="PTHR43382">
    <property type="entry name" value="PROLYL-TRNA SYNTHETASE"/>
    <property type="match status" value="1"/>
</dbReference>
<evidence type="ECO:0000256" key="4">
    <source>
        <dbReference type="ARBA" id="ARBA00022840"/>
    </source>
</evidence>
<dbReference type="Proteomes" id="UP000018208">
    <property type="component" value="Unassembled WGS sequence"/>
</dbReference>
<dbReference type="EMBL" id="AUWU02000002">
    <property type="protein sequence ID" value="KAH0576048.1"/>
    <property type="molecule type" value="Genomic_DNA"/>
</dbReference>
<dbReference type="PANTHER" id="PTHR43382:SF2">
    <property type="entry name" value="BIFUNCTIONAL GLUTAMATE_PROLINE--TRNA LIGASE"/>
    <property type="match status" value="1"/>
</dbReference>
<dbReference type="InterPro" id="IPR006195">
    <property type="entry name" value="aa-tRNA-synth_II"/>
</dbReference>
<dbReference type="InterPro" id="IPR002314">
    <property type="entry name" value="aa-tRNA-synt_IIb"/>
</dbReference>
<dbReference type="Gene3D" id="3.30.930.10">
    <property type="entry name" value="Bira Bifunctional Protein, Domain 2"/>
    <property type="match status" value="1"/>
</dbReference>
<dbReference type="SUPFAM" id="SSF55681">
    <property type="entry name" value="Class II aaRS and biotin synthetases"/>
    <property type="match status" value="1"/>
</dbReference>
<evidence type="ECO:0000256" key="6">
    <source>
        <dbReference type="ARBA" id="ARBA00023146"/>
    </source>
</evidence>
<dbReference type="GO" id="GO:0004827">
    <property type="term" value="F:proline-tRNA ligase activity"/>
    <property type="evidence" value="ECO:0007669"/>
    <property type="project" value="UniProtKB-EC"/>
</dbReference>
<dbReference type="InterPro" id="IPR002316">
    <property type="entry name" value="Pro-tRNA-ligase_IIa"/>
</dbReference>
<dbReference type="NCBIfam" id="TIGR00408">
    <property type="entry name" value="proS_fam_I"/>
    <property type="match status" value="1"/>
</dbReference>
<gene>
    <name evidence="10" type="ORF">SS50377_13863</name>
    <name evidence="11" type="ORF">SS50377_21590</name>
    <name evidence="12" type="ORF">SS50377_21606</name>
</gene>
<evidence type="ECO:0000313" key="13">
    <source>
        <dbReference type="Proteomes" id="UP000018208"/>
    </source>
</evidence>
<dbReference type="AlphaFoldDB" id="V6LND7"/>
<reference evidence="10 11" key="1">
    <citation type="journal article" date="2014" name="PLoS Genet.">
        <title>The Genome of Spironucleus salmonicida Highlights a Fish Pathogen Adapted to Fluctuating Environments.</title>
        <authorList>
            <person name="Xu F."/>
            <person name="Jerlstrom-Hultqvist J."/>
            <person name="Einarsson E."/>
            <person name="Astvaldsson A."/>
            <person name="Svard S.G."/>
            <person name="Andersson J.O."/>
        </authorList>
    </citation>
    <scope>NUCLEOTIDE SEQUENCE</scope>
    <source>
        <strain evidence="11">ATCC 50377</strain>
    </source>
</reference>
<protein>
    <recommendedName>
        <fullName evidence="1">proline--tRNA ligase</fullName>
        <ecNumber evidence="1">6.1.1.15</ecNumber>
    </recommendedName>
    <alternativeName>
        <fullName evidence="7">Prolyl-tRNA synthetase</fullName>
    </alternativeName>
</protein>
<dbReference type="Pfam" id="PF03129">
    <property type="entry name" value="HGTP_anticodon"/>
    <property type="match status" value="1"/>
</dbReference>
<evidence type="ECO:0000256" key="2">
    <source>
        <dbReference type="ARBA" id="ARBA00022598"/>
    </source>
</evidence>
<dbReference type="GO" id="GO:0005737">
    <property type="term" value="C:cytoplasm"/>
    <property type="evidence" value="ECO:0007669"/>
    <property type="project" value="InterPro"/>
</dbReference>
<dbReference type="GO" id="GO:0017101">
    <property type="term" value="C:aminoacyl-tRNA synthetase multienzyme complex"/>
    <property type="evidence" value="ECO:0007669"/>
    <property type="project" value="TreeGrafter"/>
</dbReference>
<evidence type="ECO:0000256" key="8">
    <source>
        <dbReference type="ARBA" id="ARBA00047671"/>
    </source>
</evidence>
<dbReference type="GO" id="GO:0005524">
    <property type="term" value="F:ATP binding"/>
    <property type="evidence" value="ECO:0007669"/>
    <property type="project" value="UniProtKB-KW"/>
</dbReference>
<dbReference type="SMART" id="SM00946">
    <property type="entry name" value="ProRS-C_1"/>
    <property type="match status" value="1"/>
</dbReference>
<comment type="catalytic activity">
    <reaction evidence="8">
        <text>tRNA(Pro) + L-proline + ATP = L-prolyl-tRNA(Pro) + AMP + diphosphate</text>
        <dbReference type="Rhea" id="RHEA:14305"/>
        <dbReference type="Rhea" id="RHEA-COMP:9700"/>
        <dbReference type="Rhea" id="RHEA-COMP:9702"/>
        <dbReference type="ChEBI" id="CHEBI:30616"/>
        <dbReference type="ChEBI" id="CHEBI:33019"/>
        <dbReference type="ChEBI" id="CHEBI:60039"/>
        <dbReference type="ChEBI" id="CHEBI:78442"/>
        <dbReference type="ChEBI" id="CHEBI:78532"/>
        <dbReference type="ChEBI" id="CHEBI:456215"/>
        <dbReference type="EC" id="6.1.1.15"/>
    </reaction>
</comment>
<evidence type="ECO:0000313" key="10">
    <source>
        <dbReference type="EMBL" id="EST46145.1"/>
    </source>
</evidence>
<evidence type="ECO:0000259" key="9">
    <source>
        <dbReference type="PROSITE" id="PS50862"/>
    </source>
</evidence>
<keyword evidence="13" id="KW-1185">Reference proteome</keyword>
<evidence type="ECO:0000256" key="3">
    <source>
        <dbReference type="ARBA" id="ARBA00022741"/>
    </source>
</evidence>
<evidence type="ECO:0000256" key="7">
    <source>
        <dbReference type="ARBA" id="ARBA00029731"/>
    </source>
</evidence>
<dbReference type="VEuPathDB" id="GiardiaDB:SS50377_21606"/>
<evidence type="ECO:0000313" key="11">
    <source>
        <dbReference type="EMBL" id="KAH0576048.1"/>
    </source>
</evidence>
<proteinExistence type="inferred from homology"/>
<dbReference type="InterPro" id="IPR036621">
    <property type="entry name" value="Anticodon-bd_dom_sf"/>
</dbReference>
<keyword evidence="5" id="KW-0648">Protein biosynthesis</keyword>
<dbReference type="Gene3D" id="3.30.110.30">
    <property type="entry name" value="C-terminal domain of ProRS"/>
    <property type="match status" value="1"/>
</dbReference>
<evidence type="ECO:0000256" key="5">
    <source>
        <dbReference type="ARBA" id="ARBA00022917"/>
    </source>
</evidence>
<dbReference type="InterPro" id="IPR017449">
    <property type="entry name" value="Pro-tRNA_synth_II"/>
</dbReference>
<dbReference type="SUPFAM" id="SSF52954">
    <property type="entry name" value="Class II aaRS ABD-related"/>
    <property type="match status" value="1"/>
</dbReference>
<accession>V6LND7</accession>
<dbReference type="InterPro" id="IPR016061">
    <property type="entry name" value="Pro-tRNA_ligase_II_C"/>
</dbReference>
<dbReference type="EC" id="6.1.1.15" evidence="1"/>
<dbReference type="OrthoDB" id="1350766at2759"/>
<dbReference type="InterPro" id="IPR045864">
    <property type="entry name" value="aa-tRNA-synth_II/BPL/LPL"/>
</dbReference>
<feature type="domain" description="Aminoacyl-transfer RNA synthetases class-II family profile" evidence="9">
    <location>
        <begin position="53"/>
        <end position="296"/>
    </location>
</feature>
<keyword evidence="4" id="KW-0067">ATP-binding</keyword>
<organism evidence="10">
    <name type="scientific">Spironucleus salmonicida</name>
    <dbReference type="NCBI Taxonomy" id="348837"/>
    <lineage>
        <taxon>Eukaryota</taxon>
        <taxon>Metamonada</taxon>
        <taxon>Diplomonadida</taxon>
        <taxon>Hexamitidae</taxon>
        <taxon>Hexamitinae</taxon>
        <taxon>Spironucleus</taxon>
    </lineage>
</organism>
<dbReference type="GO" id="GO:0006433">
    <property type="term" value="P:prolyl-tRNA aminoacylation"/>
    <property type="evidence" value="ECO:0007669"/>
    <property type="project" value="InterPro"/>
</dbReference>
<dbReference type="InterPro" id="IPR004154">
    <property type="entry name" value="Anticodon-bd"/>
</dbReference>
<evidence type="ECO:0000256" key="1">
    <source>
        <dbReference type="ARBA" id="ARBA00012831"/>
    </source>
</evidence>
<keyword evidence="2" id="KW-0436">Ligase</keyword>
<keyword evidence="3" id="KW-0547">Nucleotide-binding</keyword>
<dbReference type="PROSITE" id="PS50862">
    <property type="entry name" value="AA_TRNA_LIGASE_II"/>
    <property type="match status" value="1"/>
</dbReference>
<dbReference type="Gene3D" id="3.40.50.800">
    <property type="entry name" value="Anticodon-binding domain"/>
    <property type="match status" value="1"/>
</dbReference>
<dbReference type="EMBL" id="AUWU02000002">
    <property type="protein sequence ID" value="KAH0576064.1"/>
    <property type="molecule type" value="Genomic_DNA"/>
</dbReference>
<name>V6LND7_9EUKA</name>
<keyword evidence="6 10" id="KW-0030">Aminoacyl-tRNA synthetase</keyword>